<organism evidence="1 2">
    <name type="scientific">Stenomitos frigidus AS-A4</name>
    <dbReference type="NCBI Taxonomy" id="2933935"/>
    <lineage>
        <taxon>Bacteria</taxon>
        <taxon>Bacillati</taxon>
        <taxon>Cyanobacteriota</taxon>
        <taxon>Cyanophyceae</taxon>
        <taxon>Leptolyngbyales</taxon>
        <taxon>Leptolyngbyaceae</taxon>
        <taxon>Stenomitos</taxon>
    </lineage>
</organism>
<name>A0ABV0KIC4_9CYAN</name>
<sequence length="59" mass="6953">MGLSEVMTMLQRIGFVNAVAFHGSGFRTFKAFYTLCMLPHWRCAFPKVFRYTRFIELMP</sequence>
<dbReference type="Proteomes" id="UP001476950">
    <property type="component" value="Unassembled WGS sequence"/>
</dbReference>
<keyword evidence="2" id="KW-1185">Reference proteome</keyword>
<evidence type="ECO:0000313" key="2">
    <source>
        <dbReference type="Proteomes" id="UP001476950"/>
    </source>
</evidence>
<comment type="caution">
    <text evidence="1">The sequence shown here is derived from an EMBL/GenBank/DDBJ whole genome shotgun (WGS) entry which is preliminary data.</text>
</comment>
<accession>A0ABV0KIC4</accession>
<protein>
    <submittedName>
        <fullName evidence="1">Uncharacterized protein</fullName>
    </submittedName>
</protein>
<proteinExistence type="predicted"/>
<gene>
    <name evidence="1" type="ORF">NDI38_11130</name>
</gene>
<evidence type="ECO:0000313" key="1">
    <source>
        <dbReference type="EMBL" id="MEP1058988.1"/>
    </source>
</evidence>
<dbReference type="EMBL" id="JAMPLM010000008">
    <property type="protein sequence ID" value="MEP1058988.1"/>
    <property type="molecule type" value="Genomic_DNA"/>
</dbReference>
<reference evidence="1 2" key="1">
    <citation type="submission" date="2022-04" db="EMBL/GenBank/DDBJ databases">
        <title>Positive selection, recombination, and allopatry shape intraspecific diversity of widespread and dominant cyanobacteria.</title>
        <authorList>
            <person name="Wei J."/>
            <person name="Shu W."/>
            <person name="Hu C."/>
        </authorList>
    </citation>
    <scope>NUCLEOTIDE SEQUENCE [LARGE SCALE GENOMIC DNA]</scope>
    <source>
        <strain evidence="1 2">AS-A4</strain>
    </source>
</reference>